<feature type="transmembrane region" description="Helical" evidence="2">
    <location>
        <begin position="54"/>
        <end position="72"/>
    </location>
</feature>
<dbReference type="InterPro" id="IPR016566">
    <property type="entry name" value="UCP010219"/>
</dbReference>
<gene>
    <name evidence="3" type="ORF">ACFQ11_24725</name>
</gene>
<feature type="transmembrane region" description="Helical" evidence="2">
    <location>
        <begin position="102"/>
        <end position="120"/>
    </location>
</feature>
<keyword evidence="4" id="KW-1185">Reference proteome</keyword>
<comment type="caution">
    <text evidence="3">The sequence shown here is derived from an EMBL/GenBank/DDBJ whole genome shotgun (WGS) entry which is preliminary data.</text>
</comment>
<feature type="compositionally biased region" description="Basic and acidic residues" evidence="1">
    <location>
        <begin position="20"/>
        <end position="31"/>
    </location>
</feature>
<dbReference type="Proteomes" id="UP001596972">
    <property type="component" value="Unassembled WGS sequence"/>
</dbReference>
<feature type="transmembrane region" description="Helical" evidence="2">
    <location>
        <begin position="179"/>
        <end position="201"/>
    </location>
</feature>
<feature type="transmembrane region" description="Helical" evidence="2">
    <location>
        <begin position="78"/>
        <end position="95"/>
    </location>
</feature>
<organism evidence="3 4">
    <name type="scientific">Actinomadura sediminis</name>
    <dbReference type="NCBI Taxonomy" id="1038904"/>
    <lineage>
        <taxon>Bacteria</taxon>
        <taxon>Bacillati</taxon>
        <taxon>Actinomycetota</taxon>
        <taxon>Actinomycetes</taxon>
        <taxon>Streptosporangiales</taxon>
        <taxon>Thermomonosporaceae</taxon>
        <taxon>Actinomadura</taxon>
    </lineage>
</organism>
<evidence type="ECO:0000313" key="4">
    <source>
        <dbReference type="Proteomes" id="UP001596972"/>
    </source>
</evidence>
<accession>A0ABW3ET76</accession>
<evidence type="ECO:0000256" key="2">
    <source>
        <dbReference type="SAM" id="Phobius"/>
    </source>
</evidence>
<evidence type="ECO:0000256" key="1">
    <source>
        <dbReference type="SAM" id="MobiDB-lite"/>
    </source>
</evidence>
<feature type="region of interest" description="Disordered" evidence="1">
    <location>
        <begin position="1"/>
        <end position="31"/>
    </location>
</feature>
<feature type="transmembrane region" description="Helical" evidence="2">
    <location>
        <begin position="213"/>
        <end position="232"/>
    </location>
</feature>
<proteinExistence type="predicted"/>
<evidence type="ECO:0000313" key="3">
    <source>
        <dbReference type="EMBL" id="MFD0903619.1"/>
    </source>
</evidence>
<dbReference type="RefSeq" id="WP_378302692.1">
    <property type="nucleotide sequence ID" value="NZ_JBHTJA010000060.1"/>
</dbReference>
<reference evidence="4" key="1">
    <citation type="journal article" date="2019" name="Int. J. Syst. Evol. Microbiol.">
        <title>The Global Catalogue of Microorganisms (GCM) 10K type strain sequencing project: providing services to taxonomists for standard genome sequencing and annotation.</title>
        <authorList>
            <consortium name="The Broad Institute Genomics Platform"/>
            <consortium name="The Broad Institute Genome Sequencing Center for Infectious Disease"/>
            <person name="Wu L."/>
            <person name="Ma J."/>
        </authorList>
    </citation>
    <scope>NUCLEOTIDE SEQUENCE [LARGE SCALE GENOMIC DNA]</scope>
    <source>
        <strain evidence="4">JCM 31202</strain>
    </source>
</reference>
<feature type="compositionally biased region" description="Low complexity" evidence="1">
    <location>
        <begin position="9"/>
        <end position="19"/>
    </location>
</feature>
<dbReference type="EMBL" id="JBHTJA010000060">
    <property type="protein sequence ID" value="MFD0903619.1"/>
    <property type="molecule type" value="Genomic_DNA"/>
</dbReference>
<keyword evidence="2" id="KW-0472">Membrane</keyword>
<name>A0ABW3ET76_9ACTN</name>
<keyword evidence="2" id="KW-1133">Transmembrane helix</keyword>
<sequence>MRAGRDGAAETPETAGAAEQEARPRDARVRRDAHDTVEAAVRAQLSKALGGVRGMLEAAAPVTAFTLTYVLLDEVRTAVFAGIGAAVVLLLVRVVQRSNPQFVLNSLLGIAIAAFFALRSGDAEDAFLPGIMLNAAYAVGLTFSILVRWPAVGFIIGSVTGDPTAWRSDPGIVKLCSRLTWLLVLPCVLRVAVQYPIYIAAGDQSGLLGAAKIGMGWPLQVAALAAMVWLLARGRTPIERPRA</sequence>
<dbReference type="Pfam" id="PF11361">
    <property type="entry name" value="DUF3159"/>
    <property type="match status" value="1"/>
</dbReference>
<protein>
    <submittedName>
        <fullName evidence="3">DUF3159 domain-containing protein</fullName>
    </submittedName>
</protein>
<keyword evidence="2" id="KW-0812">Transmembrane</keyword>
<feature type="transmembrane region" description="Helical" evidence="2">
    <location>
        <begin position="126"/>
        <end position="147"/>
    </location>
</feature>